<keyword evidence="15" id="KW-0732">Signal</keyword>
<keyword evidence="4" id="KW-0325">Glycoprotein</keyword>
<dbReference type="Proteomes" id="UP001049176">
    <property type="component" value="Chromosome 3"/>
</dbReference>
<comment type="subcellular location">
    <subcellularLocation>
        <location evidence="2">Cell membrane</location>
        <topology evidence="2">Lipid-anchor</topology>
        <topology evidence="2">GPI-anchor</topology>
    </subcellularLocation>
</comment>
<evidence type="ECO:0000256" key="13">
    <source>
        <dbReference type="ARBA" id="ARBA00048494"/>
    </source>
</evidence>
<dbReference type="GO" id="GO:0071555">
    <property type="term" value="P:cell wall organization"/>
    <property type="evidence" value="ECO:0007669"/>
    <property type="project" value="UniProtKB-KW"/>
</dbReference>
<evidence type="ECO:0000259" key="16">
    <source>
        <dbReference type="PROSITE" id="PS51677"/>
    </source>
</evidence>
<dbReference type="EC" id="3.5.1.41" evidence="12"/>
<dbReference type="GO" id="GO:0000272">
    <property type="term" value="P:polysaccharide catabolic process"/>
    <property type="evidence" value="ECO:0007669"/>
    <property type="project" value="UniProtKB-KW"/>
</dbReference>
<protein>
    <recommendedName>
        <fullName evidence="12">chitin deacetylase</fullName>
        <ecNumber evidence="12">3.5.1.41</ecNumber>
    </recommendedName>
</protein>
<dbReference type="PROSITE" id="PS51677">
    <property type="entry name" value="NODB"/>
    <property type="match status" value="1"/>
</dbReference>
<keyword evidence="9" id="KW-0449">Lipoprotein</keyword>
<dbReference type="InterPro" id="IPR002509">
    <property type="entry name" value="NODB_dom"/>
</dbReference>
<keyword evidence="6" id="KW-0472">Membrane</keyword>
<dbReference type="InterPro" id="IPR050248">
    <property type="entry name" value="Polysacc_deacetylase_ArnD"/>
</dbReference>
<feature type="region of interest" description="Disordered" evidence="14">
    <location>
        <begin position="355"/>
        <end position="388"/>
    </location>
</feature>
<evidence type="ECO:0000256" key="1">
    <source>
        <dbReference type="ARBA" id="ARBA00001941"/>
    </source>
</evidence>
<feature type="domain" description="NodB homology" evidence="16">
    <location>
        <begin position="131"/>
        <end position="328"/>
    </location>
</feature>
<comment type="caution">
    <text evidence="17">The sequence shown here is derived from an EMBL/GenBank/DDBJ whole genome shotgun (WGS) entry which is preliminary data.</text>
</comment>
<dbReference type="EMBL" id="CM032183">
    <property type="protein sequence ID" value="KAG7095947.1"/>
    <property type="molecule type" value="Genomic_DNA"/>
</dbReference>
<gene>
    <name evidence="17" type="ORF">E1B28_006631</name>
</gene>
<dbReference type="GO" id="GO:0009272">
    <property type="term" value="P:fungal-type cell wall biogenesis"/>
    <property type="evidence" value="ECO:0007669"/>
    <property type="project" value="UniProtKB-ARBA"/>
</dbReference>
<comment type="catalytic activity">
    <reaction evidence="13">
        <text>[(1-&gt;4)-N-acetyl-beta-D-glucosaminyl](n) + n H2O = chitosan + n acetate</text>
        <dbReference type="Rhea" id="RHEA:10464"/>
        <dbReference type="Rhea" id="RHEA-COMP:9593"/>
        <dbReference type="Rhea" id="RHEA-COMP:9597"/>
        <dbReference type="ChEBI" id="CHEBI:15377"/>
        <dbReference type="ChEBI" id="CHEBI:17029"/>
        <dbReference type="ChEBI" id="CHEBI:30089"/>
        <dbReference type="ChEBI" id="CHEBI:57704"/>
        <dbReference type="EC" id="3.5.1.41"/>
    </reaction>
    <physiologicalReaction direction="left-to-right" evidence="13">
        <dbReference type="Rhea" id="RHEA:10465"/>
    </physiologicalReaction>
</comment>
<evidence type="ECO:0000256" key="8">
    <source>
        <dbReference type="ARBA" id="ARBA00023285"/>
    </source>
</evidence>
<reference evidence="17" key="1">
    <citation type="journal article" date="2021" name="Genome Biol. Evol.">
        <title>The assembled and annotated genome of the fairy-ring fungus Marasmius oreades.</title>
        <authorList>
            <person name="Hiltunen M."/>
            <person name="Ament-Velasquez S.L."/>
            <person name="Johannesson H."/>
        </authorList>
    </citation>
    <scope>NUCLEOTIDE SEQUENCE</scope>
    <source>
        <strain evidence="17">03SP1</strain>
    </source>
</reference>
<feature type="chain" id="PRO_5040377195" description="chitin deacetylase" evidence="15">
    <location>
        <begin position="23"/>
        <end position="463"/>
    </location>
</feature>
<feature type="signal peptide" evidence="15">
    <location>
        <begin position="1"/>
        <end position="22"/>
    </location>
</feature>
<dbReference type="GeneID" id="66075707"/>
<evidence type="ECO:0000256" key="4">
    <source>
        <dbReference type="ARBA" id="ARBA00022622"/>
    </source>
</evidence>
<evidence type="ECO:0000256" key="14">
    <source>
        <dbReference type="SAM" id="MobiDB-lite"/>
    </source>
</evidence>
<comment type="cofactor">
    <cofactor evidence="1">
        <name>Co(2+)</name>
        <dbReference type="ChEBI" id="CHEBI:48828"/>
    </cofactor>
</comment>
<dbReference type="Pfam" id="PF01522">
    <property type="entry name" value="Polysacc_deac_1"/>
    <property type="match status" value="1"/>
</dbReference>
<dbReference type="PANTHER" id="PTHR10587:SF98">
    <property type="entry name" value="CHITIN DEACETYLASE"/>
    <property type="match status" value="1"/>
</dbReference>
<dbReference type="GO" id="GO:0005886">
    <property type="term" value="C:plasma membrane"/>
    <property type="evidence" value="ECO:0007669"/>
    <property type="project" value="UniProtKB-SubCell"/>
</dbReference>
<dbReference type="SUPFAM" id="SSF88713">
    <property type="entry name" value="Glycoside hydrolase/deacetylase"/>
    <property type="match status" value="1"/>
</dbReference>
<dbReference type="GO" id="GO:0006032">
    <property type="term" value="P:chitin catabolic process"/>
    <property type="evidence" value="ECO:0007669"/>
    <property type="project" value="UniProtKB-KW"/>
</dbReference>
<evidence type="ECO:0000256" key="6">
    <source>
        <dbReference type="ARBA" id="ARBA00023136"/>
    </source>
</evidence>
<keyword evidence="4" id="KW-0336">GPI-anchor</keyword>
<dbReference type="InterPro" id="IPR011330">
    <property type="entry name" value="Glyco_hydro/deAcase_b/a-brl"/>
</dbReference>
<keyword evidence="3" id="KW-1003">Cell membrane</keyword>
<evidence type="ECO:0000256" key="11">
    <source>
        <dbReference type="ARBA" id="ARBA00023326"/>
    </source>
</evidence>
<evidence type="ECO:0000256" key="12">
    <source>
        <dbReference type="ARBA" id="ARBA00024056"/>
    </source>
</evidence>
<dbReference type="GO" id="GO:0004099">
    <property type="term" value="F:chitin deacetylase activity"/>
    <property type="evidence" value="ECO:0007669"/>
    <property type="project" value="UniProtKB-EC"/>
</dbReference>
<proteinExistence type="predicted"/>
<keyword evidence="18" id="KW-1185">Reference proteome</keyword>
<evidence type="ECO:0000313" key="18">
    <source>
        <dbReference type="Proteomes" id="UP001049176"/>
    </source>
</evidence>
<evidence type="ECO:0000256" key="15">
    <source>
        <dbReference type="SAM" id="SignalP"/>
    </source>
</evidence>
<evidence type="ECO:0000256" key="7">
    <source>
        <dbReference type="ARBA" id="ARBA00023277"/>
    </source>
</evidence>
<keyword evidence="7" id="KW-0119">Carbohydrate metabolism</keyword>
<evidence type="ECO:0000256" key="9">
    <source>
        <dbReference type="ARBA" id="ARBA00023288"/>
    </source>
</evidence>
<dbReference type="RefSeq" id="XP_043012417.1">
    <property type="nucleotide sequence ID" value="XM_043151322.1"/>
</dbReference>
<name>A0A9P7UWJ1_9AGAR</name>
<dbReference type="Gene3D" id="3.20.20.370">
    <property type="entry name" value="Glycoside hydrolase/deacetylase"/>
    <property type="match status" value="1"/>
</dbReference>
<evidence type="ECO:0000256" key="5">
    <source>
        <dbReference type="ARBA" id="ARBA00023024"/>
    </source>
</evidence>
<dbReference type="OrthoDB" id="407355at2759"/>
<dbReference type="KEGG" id="more:E1B28_006631"/>
<accession>A0A9P7UWJ1</accession>
<keyword evidence="8" id="KW-0170">Cobalt</keyword>
<evidence type="ECO:0000256" key="3">
    <source>
        <dbReference type="ARBA" id="ARBA00022475"/>
    </source>
</evidence>
<dbReference type="GO" id="GO:0098552">
    <property type="term" value="C:side of membrane"/>
    <property type="evidence" value="ECO:0007669"/>
    <property type="project" value="UniProtKB-KW"/>
</dbReference>
<feature type="compositionally biased region" description="Low complexity" evidence="14">
    <location>
        <begin position="357"/>
        <end position="388"/>
    </location>
</feature>
<organism evidence="17 18">
    <name type="scientific">Marasmius oreades</name>
    <name type="common">fairy-ring Marasmius</name>
    <dbReference type="NCBI Taxonomy" id="181124"/>
    <lineage>
        <taxon>Eukaryota</taxon>
        <taxon>Fungi</taxon>
        <taxon>Dikarya</taxon>
        <taxon>Basidiomycota</taxon>
        <taxon>Agaricomycotina</taxon>
        <taxon>Agaricomycetes</taxon>
        <taxon>Agaricomycetidae</taxon>
        <taxon>Agaricales</taxon>
        <taxon>Marasmiineae</taxon>
        <taxon>Marasmiaceae</taxon>
        <taxon>Marasmius</taxon>
    </lineage>
</organism>
<sequence length="463" mass="50052">MRNPNMFTTAVVLASLLSVASAIDRTTVAEQSAISDPAEQCTTYNFPPIEEEIPKFPQVFTKATILENDDVARAKFEEISSKIPDIAPKKEGDIDNYDTDQDSDCWWTATLCTQPKAKDVLADISLVPEPQTLGYGFDDGPNCSHNAFYDHLTAQKQKATMFFIGSNVLTWPLQAKRAMDDGHEICVHTWSHPQMTTLSNEDAFAEIYYSMQAIKLLTGATPTCFRPPFGDIDDRIRAISNSLGLTNILWQFDTNDSVPGPSGEVEEANIQKSYLNFIEAANNGTFSTRGAILLAHETNNLTMQQAINFYPQLRAAFKHIVPIGVAFNKTQPYVEQDFKFPDFAKYIETEVTTVQNGTPSTGTIGTTSSTQSSVVSPASSTSGTPPSIPISISTASSGSAQAALPTGSDNSPDGLVRKMTVNASFTPKGVGFIMSSQNDGNGAESLSLSSTAVVLVPVVLLLL</sequence>
<keyword evidence="11" id="KW-0624">Polysaccharide degradation</keyword>
<dbReference type="PANTHER" id="PTHR10587">
    <property type="entry name" value="GLYCOSYL TRANSFERASE-RELATED"/>
    <property type="match status" value="1"/>
</dbReference>
<dbReference type="AlphaFoldDB" id="A0A9P7UWJ1"/>
<keyword evidence="5" id="KW-0146">Chitin degradation</keyword>
<keyword evidence="10" id="KW-0961">Cell wall biogenesis/degradation</keyword>
<evidence type="ECO:0000313" key="17">
    <source>
        <dbReference type="EMBL" id="KAG7095947.1"/>
    </source>
</evidence>
<evidence type="ECO:0000256" key="2">
    <source>
        <dbReference type="ARBA" id="ARBA00004609"/>
    </source>
</evidence>
<evidence type="ECO:0000256" key="10">
    <source>
        <dbReference type="ARBA" id="ARBA00023316"/>
    </source>
</evidence>